<sequence>MVSVKTPCWYHISAIWYLVTNMCNKREETKKKLQLQYQTYSANHQPHVSDMNYINNSGGQQVTVPSSTLDQRPSVVNLTVAPAASACSKSNEYEACRIGSYQNYTDPSHNNDTLTNKGGFQEQVILSKPIYLLINYLA</sequence>
<keyword evidence="2" id="KW-1185">Reference proteome</keyword>
<dbReference type="STRING" id="103827.A0A0N5CTT7"/>
<accession>A0A0N5CTT7</accession>
<reference evidence="1 2" key="2">
    <citation type="submission" date="2018-11" db="EMBL/GenBank/DDBJ databases">
        <authorList>
            <consortium name="Pathogen Informatics"/>
        </authorList>
    </citation>
    <scope>NUCLEOTIDE SEQUENCE [LARGE SCALE GENOMIC DNA]</scope>
</reference>
<evidence type="ECO:0000313" key="3">
    <source>
        <dbReference type="WBParaSite" id="TCLT_0000364901-mRNA-1"/>
    </source>
</evidence>
<proteinExistence type="predicted"/>
<evidence type="ECO:0000313" key="2">
    <source>
        <dbReference type="Proteomes" id="UP000276776"/>
    </source>
</evidence>
<organism evidence="3">
    <name type="scientific">Thelazia callipaeda</name>
    <name type="common">Oriental eyeworm</name>
    <name type="synonym">Parasitic nematode</name>
    <dbReference type="NCBI Taxonomy" id="103827"/>
    <lineage>
        <taxon>Eukaryota</taxon>
        <taxon>Metazoa</taxon>
        <taxon>Ecdysozoa</taxon>
        <taxon>Nematoda</taxon>
        <taxon>Chromadorea</taxon>
        <taxon>Rhabditida</taxon>
        <taxon>Spirurina</taxon>
        <taxon>Spiruromorpha</taxon>
        <taxon>Thelazioidea</taxon>
        <taxon>Thelaziidae</taxon>
        <taxon>Thelazia</taxon>
    </lineage>
</organism>
<dbReference type="AlphaFoldDB" id="A0A0N5CTT7"/>
<reference evidence="3" key="1">
    <citation type="submission" date="2017-02" db="UniProtKB">
        <authorList>
            <consortium name="WormBaseParasite"/>
        </authorList>
    </citation>
    <scope>IDENTIFICATION</scope>
</reference>
<dbReference type="WBParaSite" id="TCLT_0000364901-mRNA-1">
    <property type="protein sequence ID" value="TCLT_0000364901-mRNA-1"/>
    <property type="gene ID" value="TCLT_0000364901"/>
</dbReference>
<protein>
    <submittedName>
        <fullName evidence="3">Ovule protein</fullName>
    </submittedName>
</protein>
<dbReference type="EMBL" id="UYYF01002069">
    <property type="protein sequence ID" value="VDN00281.1"/>
    <property type="molecule type" value="Genomic_DNA"/>
</dbReference>
<name>A0A0N5CTT7_THECL</name>
<dbReference type="Proteomes" id="UP000276776">
    <property type="component" value="Unassembled WGS sequence"/>
</dbReference>
<gene>
    <name evidence="1" type="ORF">TCLT_LOCUS3638</name>
</gene>
<evidence type="ECO:0000313" key="1">
    <source>
        <dbReference type="EMBL" id="VDN00281.1"/>
    </source>
</evidence>
<dbReference type="OrthoDB" id="3200163at2759"/>